<dbReference type="PANTHER" id="PTHR24249:SF372">
    <property type="entry name" value="G-PROTEIN COUPLED RECEPTORS FAMILY 1 PROFILE DOMAIN-CONTAINING PROTEIN"/>
    <property type="match status" value="1"/>
</dbReference>
<dbReference type="Gene3D" id="1.20.1070.10">
    <property type="entry name" value="Rhodopsin 7-helix transmembrane proteins"/>
    <property type="match status" value="1"/>
</dbReference>
<dbReference type="Proteomes" id="UP000695022">
    <property type="component" value="Unplaced"/>
</dbReference>
<evidence type="ECO:0000313" key="12">
    <source>
        <dbReference type="RefSeq" id="XP_014676776.1"/>
    </source>
</evidence>
<feature type="transmembrane region" description="Helical" evidence="9">
    <location>
        <begin position="105"/>
        <end position="126"/>
    </location>
</feature>
<feature type="transmembrane region" description="Helical" evidence="9">
    <location>
        <begin position="64"/>
        <end position="85"/>
    </location>
</feature>
<accession>A0ABM1EX55</accession>
<evidence type="ECO:0000256" key="5">
    <source>
        <dbReference type="ARBA" id="ARBA00023040"/>
    </source>
</evidence>
<protein>
    <submittedName>
        <fullName evidence="12">5-hydroxytryptamine receptor 6-like</fullName>
    </submittedName>
</protein>
<keyword evidence="7" id="KW-0675">Receptor</keyword>
<evidence type="ECO:0000256" key="1">
    <source>
        <dbReference type="ARBA" id="ARBA00004651"/>
    </source>
</evidence>
<evidence type="ECO:0000256" key="9">
    <source>
        <dbReference type="SAM" id="Phobius"/>
    </source>
</evidence>
<keyword evidence="8" id="KW-0807">Transducer</keyword>
<keyword evidence="4 9" id="KW-1133">Transmembrane helix</keyword>
<feature type="transmembrane region" description="Helical" evidence="9">
    <location>
        <begin position="30"/>
        <end position="52"/>
    </location>
</feature>
<organism evidence="11 12">
    <name type="scientific">Priapulus caudatus</name>
    <name type="common">Priapulid worm</name>
    <dbReference type="NCBI Taxonomy" id="37621"/>
    <lineage>
        <taxon>Eukaryota</taxon>
        <taxon>Metazoa</taxon>
        <taxon>Ecdysozoa</taxon>
        <taxon>Scalidophora</taxon>
        <taxon>Priapulida</taxon>
        <taxon>Priapulimorpha</taxon>
        <taxon>Priapulimorphida</taxon>
        <taxon>Priapulidae</taxon>
        <taxon>Priapulus</taxon>
    </lineage>
</organism>
<keyword evidence="3 9" id="KW-0812">Transmembrane</keyword>
<dbReference type="SMART" id="SM01381">
    <property type="entry name" value="7TM_GPCR_Srsx"/>
    <property type="match status" value="1"/>
</dbReference>
<dbReference type="InterPro" id="IPR017452">
    <property type="entry name" value="GPCR_Rhodpsn_7TM"/>
</dbReference>
<evidence type="ECO:0000256" key="8">
    <source>
        <dbReference type="ARBA" id="ARBA00023224"/>
    </source>
</evidence>
<evidence type="ECO:0000256" key="3">
    <source>
        <dbReference type="ARBA" id="ARBA00022692"/>
    </source>
</evidence>
<dbReference type="SUPFAM" id="SSF81321">
    <property type="entry name" value="Family A G protein-coupled receptor-like"/>
    <property type="match status" value="1"/>
</dbReference>
<keyword evidence="2" id="KW-1003">Cell membrane</keyword>
<proteinExistence type="predicted"/>
<reference evidence="12" key="1">
    <citation type="submission" date="2025-08" db="UniProtKB">
        <authorList>
            <consortium name="RefSeq"/>
        </authorList>
    </citation>
    <scope>IDENTIFICATION</scope>
</reference>
<dbReference type="PROSITE" id="PS50262">
    <property type="entry name" value="G_PROTEIN_RECEP_F1_2"/>
    <property type="match status" value="1"/>
</dbReference>
<sequence>MTNASDKFPPTEGAAYNVSAGVEFSDAMRIYMMTATALLGVAGIVLNSLVVATGLRFRQFRNSAHYAAAALSVAYLLDGSVRGPLTFARWLLLPRGPASEARCHVFSFTETLLLYACFLHLFVIAGDRYVAVMRPLQYGRLATGGRVAAASVGAWCVALALIVVCSSPSWTDGVPCFVNSGLEQYNVFTLSSFSLPAVVLLALYARIWRESRRQATRIAAVATGGGSGGVSLHRGTVTIGAILLVFMLSWVLFLALGVAQLLCACVPASAFEVAKFFISGNAVLNPLIFAVRSSRYRRAFYALLTGSHYTDDA</sequence>
<feature type="transmembrane region" description="Helical" evidence="9">
    <location>
        <begin position="273"/>
        <end position="291"/>
    </location>
</feature>
<feature type="transmembrane region" description="Helical" evidence="9">
    <location>
        <begin position="147"/>
        <end position="170"/>
    </location>
</feature>
<feature type="transmembrane region" description="Helical" evidence="9">
    <location>
        <begin position="241"/>
        <end position="261"/>
    </location>
</feature>
<dbReference type="InterPro" id="IPR000276">
    <property type="entry name" value="GPCR_Rhodpsn"/>
</dbReference>
<name>A0ABM1EX55_PRICU</name>
<dbReference type="PANTHER" id="PTHR24249">
    <property type="entry name" value="HISTAMINE RECEPTOR-RELATED G-PROTEIN COUPLED RECEPTOR"/>
    <property type="match status" value="1"/>
</dbReference>
<feature type="domain" description="G-protein coupled receptors family 1 profile" evidence="10">
    <location>
        <begin position="46"/>
        <end position="289"/>
    </location>
</feature>
<keyword evidence="11" id="KW-1185">Reference proteome</keyword>
<dbReference type="GeneID" id="106816667"/>
<dbReference type="InterPro" id="IPR050569">
    <property type="entry name" value="TAAR"/>
</dbReference>
<gene>
    <name evidence="12" type="primary">LOC106816667</name>
</gene>
<evidence type="ECO:0000256" key="4">
    <source>
        <dbReference type="ARBA" id="ARBA00022989"/>
    </source>
</evidence>
<keyword evidence="6 9" id="KW-0472">Membrane</keyword>
<evidence type="ECO:0000256" key="2">
    <source>
        <dbReference type="ARBA" id="ARBA00022475"/>
    </source>
</evidence>
<evidence type="ECO:0000256" key="6">
    <source>
        <dbReference type="ARBA" id="ARBA00023136"/>
    </source>
</evidence>
<dbReference type="PRINTS" id="PR00237">
    <property type="entry name" value="GPCRRHODOPSN"/>
</dbReference>
<evidence type="ECO:0000256" key="7">
    <source>
        <dbReference type="ARBA" id="ARBA00023170"/>
    </source>
</evidence>
<dbReference type="Pfam" id="PF00001">
    <property type="entry name" value="7tm_1"/>
    <property type="match status" value="1"/>
</dbReference>
<feature type="transmembrane region" description="Helical" evidence="9">
    <location>
        <begin position="190"/>
        <end position="208"/>
    </location>
</feature>
<dbReference type="RefSeq" id="XP_014676776.1">
    <property type="nucleotide sequence ID" value="XM_014821290.1"/>
</dbReference>
<evidence type="ECO:0000259" key="10">
    <source>
        <dbReference type="PROSITE" id="PS50262"/>
    </source>
</evidence>
<evidence type="ECO:0000313" key="11">
    <source>
        <dbReference type="Proteomes" id="UP000695022"/>
    </source>
</evidence>
<keyword evidence="5" id="KW-0297">G-protein coupled receptor</keyword>
<dbReference type="CDD" id="cd00637">
    <property type="entry name" value="7tm_classA_rhodopsin-like"/>
    <property type="match status" value="1"/>
</dbReference>
<comment type="subcellular location">
    <subcellularLocation>
        <location evidence="1">Cell membrane</location>
        <topology evidence="1">Multi-pass membrane protein</topology>
    </subcellularLocation>
</comment>